<dbReference type="PROSITE" id="PS50846">
    <property type="entry name" value="HMA_2"/>
    <property type="match status" value="1"/>
</dbReference>
<dbReference type="Pfam" id="PF00403">
    <property type="entry name" value="HMA"/>
    <property type="match status" value="1"/>
</dbReference>
<evidence type="ECO:0000256" key="8">
    <source>
        <dbReference type="ARBA" id="ARBA00022692"/>
    </source>
</evidence>
<feature type="transmembrane region" description="Helical" evidence="15">
    <location>
        <begin position="98"/>
        <end position="116"/>
    </location>
</feature>
<dbReference type="GO" id="GO:0005886">
    <property type="term" value="C:plasma membrane"/>
    <property type="evidence" value="ECO:0007669"/>
    <property type="project" value="UniProtKB-SubCell"/>
</dbReference>
<gene>
    <name evidence="17" type="ORF">SAMN06265218_11636</name>
</gene>
<evidence type="ECO:0000256" key="5">
    <source>
        <dbReference type="ARBA" id="ARBA00022466"/>
    </source>
</evidence>
<evidence type="ECO:0000256" key="1">
    <source>
        <dbReference type="ARBA" id="ARBA00004429"/>
    </source>
</evidence>
<evidence type="ECO:0000256" key="14">
    <source>
        <dbReference type="ARBA" id="ARBA00045720"/>
    </source>
</evidence>
<dbReference type="AlphaFoldDB" id="A0A521EG50"/>
<comment type="similarity">
    <text evidence="2">Belongs to the MerT family.</text>
</comment>
<evidence type="ECO:0000256" key="9">
    <source>
        <dbReference type="ARBA" id="ARBA00022723"/>
    </source>
</evidence>
<evidence type="ECO:0000256" key="6">
    <source>
        <dbReference type="ARBA" id="ARBA00022475"/>
    </source>
</evidence>
<dbReference type="PANTHER" id="PTHR46594:SF4">
    <property type="entry name" value="P-TYPE CATION-TRANSPORTING ATPASE"/>
    <property type="match status" value="1"/>
</dbReference>
<sequence length="208" mass="22798">MNEQTKSNQPKDSTDTKWMGAGLMAAFVASLCCVTPVFAFLAGIGGVASTFSWVEPFRPYLIGLTALLLGFAWYQKLRPQWDPDCACEENPSFWQTKGFLGVVTFLAALLLAFPYYSDAFFPKQDKQVVYVQESQVQTITWDIKGMTCTGCEATVENAASGVDGVLEADASYDTGKATIRYDQSKTNQETIKAAINKTGFTVAEKQSN</sequence>
<evidence type="ECO:0000313" key="18">
    <source>
        <dbReference type="Proteomes" id="UP000317593"/>
    </source>
</evidence>
<evidence type="ECO:0000313" key="17">
    <source>
        <dbReference type="EMBL" id="SMO82897.1"/>
    </source>
</evidence>
<evidence type="ECO:0000256" key="13">
    <source>
        <dbReference type="ARBA" id="ARBA00030934"/>
    </source>
</evidence>
<comment type="function">
    <text evidence="14">Involved in mercury resistance. Probably transfers a mercuric ion from the periplasmic Hg(2+)-binding protein MerP to the cytoplasmic mercuric reductase MerA.</text>
</comment>
<dbReference type="SUPFAM" id="SSF55008">
    <property type="entry name" value="HMA, heavy metal-associated domain"/>
    <property type="match status" value="1"/>
</dbReference>
<keyword evidence="7" id="KW-0997">Cell inner membrane</keyword>
<feature type="transmembrane region" description="Helical" evidence="15">
    <location>
        <begin position="57"/>
        <end position="74"/>
    </location>
</feature>
<keyword evidence="9" id="KW-0479">Metal-binding</keyword>
<organism evidence="17 18">
    <name type="scientific">Fodinibius sediminis</name>
    <dbReference type="NCBI Taxonomy" id="1214077"/>
    <lineage>
        <taxon>Bacteria</taxon>
        <taxon>Pseudomonadati</taxon>
        <taxon>Balneolota</taxon>
        <taxon>Balneolia</taxon>
        <taxon>Balneolales</taxon>
        <taxon>Balneolaceae</taxon>
        <taxon>Fodinibius</taxon>
    </lineage>
</organism>
<keyword evidence="5" id="KW-0475">Mercuric resistance</keyword>
<evidence type="ECO:0000256" key="3">
    <source>
        <dbReference type="ARBA" id="ARBA00017053"/>
    </source>
</evidence>
<dbReference type="Gene3D" id="3.30.70.100">
    <property type="match status" value="1"/>
</dbReference>
<keyword evidence="4" id="KW-0813">Transport</keyword>
<keyword evidence="18" id="KW-1185">Reference proteome</keyword>
<dbReference type="NCBIfam" id="NF033556">
    <property type="entry name" value="MerTP_fusion"/>
    <property type="match status" value="1"/>
</dbReference>
<evidence type="ECO:0000256" key="12">
    <source>
        <dbReference type="ARBA" id="ARBA00023136"/>
    </source>
</evidence>
<dbReference type="Pfam" id="PF02411">
    <property type="entry name" value="MerT"/>
    <property type="match status" value="1"/>
</dbReference>
<comment type="subcellular location">
    <subcellularLocation>
        <location evidence="1">Cell inner membrane</location>
        <topology evidence="1">Multi-pass membrane protein</topology>
    </subcellularLocation>
</comment>
<dbReference type="OrthoDB" id="1493145at2"/>
<evidence type="ECO:0000256" key="10">
    <source>
        <dbReference type="ARBA" id="ARBA00022914"/>
    </source>
</evidence>
<accession>A0A521EG50</accession>
<keyword evidence="6" id="KW-1003">Cell membrane</keyword>
<dbReference type="GO" id="GO:0015097">
    <property type="term" value="F:mercury ion transmembrane transporter activity"/>
    <property type="evidence" value="ECO:0007669"/>
    <property type="project" value="InterPro"/>
</dbReference>
<keyword evidence="8 15" id="KW-0812">Transmembrane</keyword>
<evidence type="ECO:0000256" key="4">
    <source>
        <dbReference type="ARBA" id="ARBA00022448"/>
    </source>
</evidence>
<dbReference type="EMBL" id="FXTH01000016">
    <property type="protein sequence ID" value="SMO82897.1"/>
    <property type="molecule type" value="Genomic_DNA"/>
</dbReference>
<dbReference type="Gene3D" id="1.10.287.910">
    <property type="entry name" value="bacterial mercury transporter, merf"/>
    <property type="match status" value="1"/>
</dbReference>
<dbReference type="FunFam" id="3.30.70.100:FF:000001">
    <property type="entry name" value="ATPase copper transporting beta"/>
    <property type="match status" value="1"/>
</dbReference>
<dbReference type="InterPro" id="IPR036163">
    <property type="entry name" value="HMA_dom_sf"/>
</dbReference>
<dbReference type="CDD" id="cd00371">
    <property type="entry name" value="HMA"/>
    <property type="match status" value="1"/>
</dbReference>
<name>A0A521EG50_9BACT</name>
<proteinExistence type="inferred from homology"/>
<dbReference type="InterPro" id="IPR003457">
    <property type="entry name" value="Transprt_MerT"/>
</dbReference>
<dbReference type="PANTHER" id="PTHR46594">
    <property type="entry name" value="P-TYPE CATION-TRANSPORTING ATPASE"/>
    <property type="match status" value="1"/>
</dbReference>
<dbReference type="RefSeq" id="WP_142715528.1">
    <property type="nucleotide sequence ID" value="NZ_FXTH01000016.1"/>
</dbReference>
<reference evidence="17 18" key="1">
    <citation type="submission" date="2017-05" db="EMBL/GenBank/DDBJ databases">
        <authorList>
            <person name="Varghese N."/>
            <person name="Submissions S."/>
        </authorList>
    </citation>
    <scope>NUCLEOTIDE SEQUENCE [LARGE SCALE GENOMIC DNA]</scope>
    <source>
        <strain evidence="17 18">DSM 21194</strain>
    </source>
</reference>
<evidence type="ECO:0000256" key="7">
    <source>
        <dbReference type="ARBA" id="ARBA00022519"/>
    </source>
</evidence>
<evidence type="ECO:0000256" key="15">
    <source>
        <dbReference type="SAM" id="Phobius"/>
    </source>
</evidence>
<dbReference type="InterPro" id="IPR006121">
    <property type="entry name" value="HMA_dom"/>
</dbReference>
<evidence type="ECO:0000256" key="2">
    <source>
        <dbReference type="ARBA" id="ARBA00008224"/>
    </source>
</evidence>
<protein>
    <recommendedName>
        <fullName evidence="3">Mercuric transport protein MerT</fullName>
    </recommendedName>
    <alternativeName>
        <fullName evidence="13">Mercury ion transport protein</fullName>
    </alternativeName>
</protein>
<keyword evidence="10" id="KW-0476">Mercury</keyword>
<feature type="transmembrane region" description="Helical" evidence="15">
    <location>
        <begin position="21"/>
        <end position="45"/>
    </location>
</feature>
<keyword evidence="12 15" id="KW-0472">Membrane</keyword>
<evidence type="ECO:0000259" key="16">
    <source>
        <dbReference type="PROSITE" id="PS50846"/>
    </source>
</evidence>
<evidence type="ECO:0000256" key="11">
    <source>
        <dbReference type="ARBA" id="ARBA00022989"/>
    </source>
</evidence>
<feature type="domain" description="HMA" evidence="16">
    <location>
        <begin position="137"/>
        <end position="203"/>
    </location>
</feature>
<dbReference type="Proteomes" id="UP000317593">
    <property type="component" value="Unassembled WGS sequence"/>
</dbReference>
<dbReference type="GO" id="GO:0046872">
    <property type="term" value="F:metal ion binding"/>
    <property type="evidence" value="ECO:0007669"/>
    <property type="project" value="UniProtKB-KW"/>
</dbReference>
<keyword evidence="11 15" id="KW-1133">Transmembrane helix</keyword>